<protein>
    <submittedName>
        <fullName evidence="4">Homeodomain-like DNA binding domain-containing transcription factor</fullName>
    </submittedName>
</protein>
<keyword evidence="4" id="KW-0238">DNA-binding</keyword>
<dbReference type="AlphaFoldDB" id="A0A162PWP7"/>
<dbReference type="STRING" id="763407.A0A162PWP7"/>
<dbReference type="EMBL" id="KV440978">
    <property type="protein sequence ID" value="OAD74856.1"/>
    <property type="molecule type" value="Genomic_DNA"/>
</dbReference>
<dbReference type="GeneID" id="29001653"/>
<dbReference type="InterPro" id="IPR009057">
    <property type="entry name" value="Homeodomain-like_sf"/>
</dbReference>
<evidence type="ECO:0000256" key="1">
    <source>
        <dbReference type="ARBA" id="ARBA00022724"/>
    </source>
</evidence>
<reference evidence="5" key="1">
    <citation type="submission" date="2015-06" db="EMBL/GenBank/DDBJ databases">
        <title>Expansion of signal transduction pathways in fungi by whole-genome duplication.</title>
        <authorList>
            <consortium name="DOE Joint Genome Institute"/>
            <person name="Corrochano L.M."/>
            <person name="Kuo A."/>
            <person name="Marcet-Houben M."/>
            <person name="Polaino S."/>
            <person name="Salamov A."/>
            <person name="Villalobos J.M."/>
            <person name="Alvarez M.I."/>
            <person name="Avalos J."/>
            <person name="Benito E.P."/>
            <person name="Benoit I."/>
            <person name="Burger G."/>
            <person name="Camino L.P."/>
            <person name="Canovas D."/>
            <person name="Cerda-Olmedo E."/>
            <person name="Cheng J.-F."/>
            <person name="Dominguez A."/>
            <person name="Elias M."/>
            <person name="Eslava A.P."/>
            <person name="Glaser F."/>
            <person name="Grimwood J."/>
            <person name="Gutierrez G."/>
            <person name="Heitman J."/>
            <person name="Henrissat B."/>
            <person name="Iturriaga E.A."/>
            <person name="Lang B.F."/>
            <person name="Lavin J.L."/>
            <person name="Lee S."/>
            <person name="Li W."/>
            <person name="Lindquist E."/>
            <person name="Lopez-Garcia S."/>
            <person name="Luque E.M."/>
            <person name="Marcos A.T."/>
            <person name="Martin J."/>
            <person name="McCluskey K."/>
            <person name="Medina H.R."/>
            <person name="Miralles-Duran A."/>
            <person name="Miyazaki A."/>
            <person name="Munoz-Torres E."/>
            <person name="Oguiza J.A."/>
            <person name="Ohm R."/>
            <person name="Olmedo M."/>
            <person name="Orejas M."/>
            <person name="Ortiz-Castellanos L."/>
            <person name="Pisabarro A.G."/>
            <person name="Rodriguez-Romero J."/>
            <person name="Ruiz-Herrera J."/>
            <person name="Ruiz-Vazquez R."/>
            <person name="Sanz C."/>
            <person name="Schackwitz W."/>
            <person name="Schmutz J."/>
            <person name="Shahriari M."/>
            <person name="Shelest E."/>
            <person name="Silva-Franco F."/>
            <person name="Soanes D."/>
            <person name="Syed K."/>
            <person name="Tagua V.G."/>
            <person name="Talbot N.J."/>
            <person name="Thon M."/>
            <person name="De vries R.P."/>
            <person name="Wiebenga A."/>
            <person name="Yadav J.S."/>
            <person name="Braun E.L."/>
            <person name="Baker S."/>
            <person name="Garre V."/>
            <person name="Horwitz B."/>
            <person name="Torres-Martinez S."/>
            <person name="Idnurm A."/>
            <person name="Herrera-Estrella A."/>
            <person name="Gabaldon T."/>
            <person name="Grigoriev I.V."/>
        </authorList>
    </citation>
    <scope>NUCLEOTIDE SEQUENCE [LARGE SCALE GENOMIC DNA]</scope>
    <source>
        <strain evidence="5">NRRL 1555(-)</strain>
    </source>
</reference>
<dbReference type="InParanoid" id="A0A162PWP7"/>
<dbReference type="RefSeq" id="XP_018292896.1">
    <property type="nucleotide sequence ID" value="XM_018440747.1"/>
</dbReference>
<dbReference type="Pfam" id="PF13358">
    <property type="entry name" value="DDE_3"/>
    <property type="match status" value="1"/>
</dbReference>
<dbReference type="InterPro" id="IPR036388">
    <property type="entry name" value="WH-like_DNA-bd_sf"/>
</dbReference>
<dbReference type="GO" id="GO:0003677">
    <property type="term" value="F:DNA binding"/>
    <property type="evidence" value="ECO:0007669"/>
    <property type="project" value="UniProtKB-KW"/>
</dbReference>
<dbReference type="Pfam" id="PF00292">
    <property type="entry name" value="PAX"/>
    <property type="match status" value="1"/>
</dbReference>
<dbReference type="OrthoDB" id="8951911at2759"/>
<evidence type="ECO:0000259" key="3">
    <source>
        <dbReference type="Pfam" id="PF13358"/>
    </source>
</evidence>
<dbReference type="InterPro" id="IPR036397">
    <property type="entry name" value="RNaseH_sf"/>
</dbReference>
<evidence type="ECO:0000259" key="2">
    <source>
        <dbReference type="Pfam" id="PF00292"/>
    </source>
</evidence>
<sequence length="289" mass="33383">MSDTERTPVLHTKLRKGMKYSDATHSTHIRHLIIEKSKNQLKAPSEISKELNILRSTMNSIIGRFERTGSVEYKSLGSDFRTIIKDHHKQFILDIIDSNNTITLAELQQKLPKEIFYSQNCIFINEAGFNFNLVKGRARVKAEEYALMPTKSKRAKNIVEGGTAGPIFKEFVQQLVEKLDAVNAEPYNFVVNNTRIYYNFGLREWLEQRNLHKLKFIPPYSPFLNPVEKCFSKLKNFVKKHPLNGQEMLVKRIKDGNNTITRQDCEGWCISDDFFAVASKFLSYTANLI</sequence>
<dbReference type="SUPFAM" id="SSF46689">
    <property type="entry name" value="Homeodomain-like"/>
    <property type="match status" value="1"/>
</dbReference>
<organism evidence="4 5">
    <name type="scientific">Phycomyces blakesleeanus (strain ATCC 8743b / DSM 1359 / FGSC 10004 / NBRC 33097 / NRRL 1555)</name>
    <dbReference type="NCBI Taxonomy" id="763407"/>
    <lineage>
        <taxon>Eukaryota</taxon>
        <taxon>Fungi</taxon>
        <taxon>Fungi incertae sedis</taxon>
        <taxon>Mucoromycota</taxon>
        <taxon>Mucoromycotina</taxon>
        <taxon>Mucoromycetes</taxon>
        <taxon>Mucorales</taxon>
        <taxon>Phycomycetaceae</taxon>
        <taxon>Phycomyces</taxon>
    </lineage>
</organism>
<dbReference type="GO" id="GO:0006355">
    <property type="term" value="P:regulation of DNA-templated transcription"/>
    <property type="evidence" value="ECO:0007669"/>
    <property type="project" value="InterPro"/>
</dbReference>
<gene>
    <name evidence="4" type="ORF">PHYBLDRAFT_61091</name>
</gene>
<name>A0A162PWP7_PHYB8</name>
<dbReference type="Gene3D" id="1.10.10.10">
    <property type="entry name" value="Winged helix-like DNA-binding domain superfamily/Winged helix DNA-binding domain"/>
    <property type="match status" value="1"/>
</dbReference>
<evidence type="ECO:0000313" key="5">
    <source>
        <dbReference type="Proteomes" id="UP000077315"/>
    </source>
</evidence>
<dbReference type="Gene3D" id="3.30.420.10">
    <property type="entry name" value="Ribonuclease H-like superfamily/Ribonuclease H"/>
    <property type="match status" value="1"/>
</dbReference>
<evidence type="ECO:0000313" key="4">
    <source>
        <dbReference type="EMBL" id="OAD74856.1"/>
    </source>
</evidence>
<accession>A0A162PWP7</accession>
<dbReference type="Proteomes" id="UP000077315">
    <property type="component" value="Unassembled WGS sequence"/>
</dbReference>
<keyword evidence="5" id="KW-1185">Reference proteome</keyword>
<feature type="domain" description="Tc1-like transposase DDE" evidence="3">
    <location>
        <begin position="151"/>
        <end position="241"/>
    </location>
</feature>
<keyword evidence="1" id="KW-0563">Paired box</keyword>
<proteinExistence type="predicted"/>
<dbReference type="VEuPathDB" id="FungiDB:PHYBLDRAFT_61091"/>
<keyword evidence="4" id="KW-0371">Homeobox</keyword>
<feature type="domain" description="Paired" evidence="2">
    <location>
        <begin position="27"/>
        <end position="120"/>
    </location>
</feature>
<dbReference type="InterPro" id="IPR001523">
    <property type="entry name" value="Paired_dom"/>
</dbReference>
<dbReference type="InterPro" id="IPR038717">
    <property type="entry name" value="Tc1-like_DDE_dom"/>
</dbReference>